<evidence type="ECO:0000256" key="3">
    <source>
        <dbReference type="ARBA" id="ARBA00022692"/>
    </source>
</evidence>
<accession>A0A4U1B5N9</accession>
<comment type="subcellular location">
    <subcellularLocation>
        <location evidence="1">Cell membrane</location>
        <topology evidence="1">Multi-pass membrane protein</topology>
    </subcellularLocation>
</comment>
<evidence type="ECO:0000313" key="9">
    <source>
        <dbReference type="Proteomes" id="UP000307999"/>
    </source>
</evidence>
<feature type="transmembrane region" description="Helical" evidence="6">
    <location>
        <begin position="391"/>
        <end position="411"/>
    </location>
</feature>
<dbReference type="InterPro" id="IPR003838">
    <property type="entry name" value="ABC3_permease_C"/>
</dbReference>
<feature type="transmembrane region" description="Helical" evidence="6">
    <location>
        <begin position="306"/>
        <end position="327"/>
    </location>
</feature>
<keyword evidence="5 6" id="KW-0472">Membrane</keyword>
<gene>
    <name evidence="8" type="ORF">E8M12_07465</name>
</gene>
<dbReference type="Proteomes" id="UP000307999">
    <property type="component" value="Unassembled WGS sequence"/>
</dbReference>
<evidence type="ECO:0000313" key="8">
    <source>
        <dbReference type="EMBL" id="TKB45777.1"/>
    </source>
</evidence>
<feature type="transmembrane region" description="Helical" evidence="6">
    <location>
        <begin position="257"/>
        <end position="277"/>
    </location>
</feature>
<protein>
    <submittedName>
        <fullName evidence="8">FtsX-like permease family protein</fullName>
    </submittedName>
</protein>
<dbReference type="InterPro" id="IPR038766">
    <property type="entry name" value="Membrane_comp_ABC_pdt"/>
</dbReference>
<feature type="transmembrane region" description="Helical" evidence="6">
    <location>
        <begin position="21"/>
        <end position="41"/>
    </location>
</feature>
<dbReference type="PANTHER" id="PTHR30287:SF1">
    <property type="entry name" value="INNER MEMBRANE PROTEIN"/>
    <property type="match status" value="1"/>
</dbReference>
<dbReference type="OrthoDB" id="5292592at2"/>
<feature type="domain" description="ABC3 transporter permease C-terminal" evidence="7">
    <location>
        <begin position="713"/>
        <end position="825"/>
    </location>
</feature>
<keyword evidence="4 6" id="KW-1133">Transmembrane helix</keyword>
<keyword evidence="3 6" id="KW-0812">Transmembrane</keyword>
<evidence type="ECO:0000256" key="4">
    <source>
        <dbReference type="ARBA" id="ARBA00022989"/>
    </source>
</evidence>
<proteinExistence type="predicted"/>
<keyword evidence="2" id="KW-1003">Cell membrane</keyword>
<feature type="domain" description="ABC3 transporter permease C-terminal" evidence="7">
    <location>
        <begin position="261"/>
        <end position="376"/>
    </location>
</feature>
<evidence type="ECO:0000256" key="1">
    <source>
        <dbReference type="ARBA" id="ARBA00004651"/>
    </source>
</evidence>
<dbReference type="GO" id="GO:0005886">
    <property type="term" value="C:plasma membrane"/>
    <property type="evidence" value="ECO:0007669"/>
    <property type="project" value="UniProtKB-SubCell"/>
</dbReference>
<dbReference type="EMBL" id="SWDB01000014">
    <property type="protein sequence ID" value="TKB45777.1"/>
    <property type="molecule type" value="Genomic_DNA"/>
</dbReference>
<feature type="transmembrane region" description="Helical" evidence="6">
    <location>
        <begin position="347"/>
        <end position="370"/>
    </location>
</feature>
<feature type="transmembrane region" description="Helical" evidence="6">
    <location>
        <begin position="470"/>
        <end position="488"/>
    </location>
</feature>
<dbReference type="Pfam" id="PF02687">
    <property type="entry name" value="FtsX"/>
    <property type="match status" value="2"/>
</dbReference>
<feature type="transmembrane region" description="Helical" evidence="6">
    <location>
        <begin position="753"/>
        <end position="777"/>
    </location>
</feature>
<name>A0A4U1B5N9_9GAMM</name>
<comment type="caution">
    <text evidence="8">The sequence shown here is derived from an EMBL/GenBank/DDBJ whole genome shotgun (WGS) entry which is preliminary data.</text>
</comment>
<keyword evidence="9" id="KW-1185">Reference proteome</keyword>
<feature type="transmembrane region" description="Helical" evidence="6">
    <location>
        <begin position="417"/>
        <end position="440"/>
    </location>
</feature>
<reference evidence="8 9" key="1">
    <citation type="submission" date="2019-04" db="EMBL/GenBank/DDBJ databases">
        <title>Thalassotalea guangxiensis sp. nov., isolated from sediment of the coastal wetland.</title>
        <authorList>
            <person name="Zheng S."/>
            <person name="Zhang D."/>
        </authorList>
    </citation>
    <scope>NUCLEOTIDE SEQUENCE [LARGE SCALE GENOMIC DNA]</scope>
    <source>
        <strain evidence="8 9">ZS-4</strain>
    </source>
</reference>
<organism evidence="8 9">
    <name type="scientific">Thalassotalea mangrovi</name>
    <dbReference type="NCBI Taxonomy" id="2572245"/>
    <lineage>
        <taxon>Bacteria</taxon>
        <taxon>Pseudomonadati</taxon>
        <taxon>Pseudomonadota</taxon>
        <taxon>Gammaproteobacteria</taxon>
        <taxon>Alteromonadales</taxon>
        <taxon>Colwelliaceae</taxon>
        <taxon>Thalassotalea</taxon>
    </lineage>
</organism>
<evidence type="ECO:0000259" key="7">
    <source>
        <dbReference type="Pfam" id="PF02687"/>
    </source>
</evidence>
<dbReference type="AlphaFoldDB" id="A0A4U1B5N9"/>
<feature type="transmembrane region" description="Helical" evidence="6">
    <location>
        <begin position="797"/>
        <end position="823"/>
    </location>
</feature>
<dbReference type="PANTHER" id="PTHR30287">
    <property type="entry name" value="MEMBRANE COMPONENT OF PREDICTED ABC SUPERFAMILY METABOLITE UPTAKE TRANSPORTER"/>
    <property type="match status" value="1"/>
</dbReference>
<evidence type="ECO:0000256" key="5">
    <source>
        <dbReference type="ARBA" id="ARBA00023136"/>
    </source>
</evidence>
<sequence>MSVWATQSWRLFRHELKRGELTIIAIALIIAVASVFSLSGFSAQIKSALIQQSNSFIAADRVLQSSRPVDEKFLAKADEMGLEQAQLLQFSSMVFAGDDMVLGSVKAVSNGYPLRGNLLVAQPDGAGSLQVSVAQVPTSGYAYVGESLLRILELNVGDGFELGNSEFVIAGVIDKEPDASFSVFTSGPRVIIHMDDVAATGIVQPGSRLTYKYLFAGESIEEYSRWAKPQVLETQRFRDIKGQQSPLANALNRAESYLSLASMLGIILAAVAVSVASRRYGQRHQPMVAVYKSIGASSFFIRKLYLLHWGALAGISILVGLLIGYGIQYLGIQFMADVVPDVTLTLSAYPLLVAIFTGVICAVAFAIAPMRQLIATPAISVIRGFAGFERRLTWLERMPPLLAVVVLLWLFSQNLLLTGALILGAAVIVSILLVVGHLLINAGRSVGSQAGQAFHLSMANLKRRAKANQVQLVSFTIAIQLLLLMLVVRNDLIDEWQAQLPDNTPNQFLVNVSQSQVPAVEAFLQQQGLVASDLYPIVRGRLSAINEEQVRRRVSKEQEDASEQGRRGIGRELNLTWHRDIPKENEIVDGTWFDNDNPKAEVSVEQELAKRLQIGVGDTLTFQIGSESVTMPVTSIRTVNWQSMQPNFYMIFSESVLADFPATYIAAIYVPGLQKSEFQDFLQQYPTISIIDVDAIIAQLRTVISQVSLAVEFILILVLIAGALVLIAQVQASMEERERELAILRTLGAKGSLLTNSVLLEFVILGAIAGVLGSLSMEIGVFILQTQVFDMSVSIHWPYWILGTILGAVVVGVLGMASCYRLLKLSSLTLIRRTL</sequence>
<feature type="transmembrane region" description="Helical" evidence="6">
    <location>
        <begin position="709"/>
        <end position="732"/>
    </location>
</feature>
<evidence type="ECO:0000256" key="6">
    <source>
        <dbReference type="SAM" id="Phobius"/>
    </source>
</evidence>
<evidence type="ECO:0000256" key="2">
    <source>
        <dbReference type="ARBA" id="ARBA00022475"/>
    </source>
</evidence>